<reference evidence="8" key="1">
    <citation type="journal article" date="2023" name="Insect Mol. Biol.">
        <title>Genome sequencing provides insights into the evolution of gene families encoding plant cell wall-degrading enzymes in longhorned beetles.</title>
        <authorList>
            <person name="Shin N.R."/>
            <person name="Okamura Y."/>
            <person name="Kirsch R."/>
            <person name="Pauchet Y."/>
        </authorList>
    </citation>
    <scope>NUCLEOTIDE SEQUENCE</scope>
    <source>
        <strain evidence="8">RBIC_L_NR</strain>
    </source>
</reference>
<evidence type="ECO:0000313" key="8">
    <source>
        <dbReference type="EMBL" id="KAJ8971908.1"/>
    </source>
</evidence>
<dbReference type="SUPFAM" id="SSF48264">
    <property type="entry name" value="Cytochrome P450"/>
    <property type="match status" value="1"/>
</dbReference>
<dbReference type="Gene3D" id="1.10.630.10">
    <property type="entry name" value="Cytochrome P450"/>
    <property type="match status" value="1"/>
</dbReference>
<keyword evidence="7" id="KW-0503">Monooxygenase</keyword>
<dbReference type="Proteomes" id="UP001162156">
    <property type="component" value="Unassembled WGS sequence"/>
</dbReference>
<dbReference type="InterPro" id="IPR002401">
    <property type="entry name" value="Cyt_P450_E_grp-I"/>
</dbReference>
<keyword evidence="6" id="KW-0408">Iron</keyword>
<gene>
    <name evidence="8" type="ORF">NQ314_000478</name>
</gene>
<keyword evidence="5" id="KW-0560">Oxidoreductase</keyword>
<dbReference type="InterPro" id="IPR050182">
    <property type="entry name" value="Cytochrome_P450_fam2"/>
</dbReference>
<evidence type="ECO:0000256" key="4">
    <source>
        <dbReference type="ARBA" id="ARBA00022723"/>
    </source>
</evidence>
<evidence type="ECO:0000256" key="5">
    <source>
        <dbReference type="ARBA" id="ARBA00023002"/>
    </source>
</evidence>
<dbReference type="EMBL" id="JANEYF010000145">
    <property type="protein sequence ID" value="KAJ8971908.1"/>
    <property type="molecule type" value="Genomic_DNA"/>
</dbReference>
<dbReference type="PRINTS" id="PR00463">
    <property type="entry name" value="EP450I"/>
</dbReference>
<keyword evidence="9" id="KW-1185">Reference proteome</keyword>
<dbReference type="GO" id="GO:0020037">
    <property type="term" value="F:heme binding"/>
    <property type="evidence" value="ECO:0007669"/>
    <property type="project" value="InterPro"/>
</dbReference>
<comment type="caution">
    <text evidence="8">The sequence shown here is derived from an EMBL/GenBank/DDBJ whole genome shotgun (WGS) entry which is preliminary data.</text>
</comment>
<dbReference type="PANTHER" id="PTHR24300">
    <property type="entry name" value="CYTOCHROME P450 508A4-RELATED"/>
    <property type="match status" value="1"/>
</dbReference>
<evidence type="ECO:0000256" key="1">
    <source>
        <dbReference type="ARBA" id="ARBA00001971"/>
    </source>
</evidence>
<dbReference type="AlphaFoldDB" id="A0AAV8ZVQ5"/>
<evidence type="ECO:0000256" key="3">
    <source>
        <dbReference type="ARBA" id="ARBA00022617"/>
    </source>
</evidence>
<organism evidence="8 9">
    <name type="scientific">Rhamnusium bicolor</name>
    <dbReference type="NCBI Taxonomy" id="1586634"/>
    <lineage>
        <taxon>Eukaryota</taxon>
        <taxon>Metazoa</taxon>
        <taxon>Ecdysozoa</taxon>
        <taxon>Arthropoda</taxon>
        <taxon>Hexapoda</taxon>
        <taxon>Insecta</taxon>
        <taxon>Pterygota</taxon>
        <taxon>Neoptera</taxon>
        <taxon>Endopterygota</taxon>
        <taxon>Coleoptera</taxon>
        <taxon>Polyphaga</taxon>
        <taxon>Cucujiformia</taxon>
        <taxon>Chrysomeloidea</taxon>
        <taxon>Cerambycidae</taxon>
        <taxon>Lepturinae</taxon>
        <taxon>Rhagiini</taxon>
        <taxon>Rhamnusium</taxon>
    </lineage>
</organism>
<accession>A0AAV8ZVQ5</accession>
<comment type="similarity">
    <text evidence="2">Belongs to the cytochrome P450 family.</text>
</comment>
<comment type="cofactor">
    <cofactor evidence="1">
        <name>heme</name>
        <dbReference type="ChEBI" id="CHEBI:30413"/>
    </cofactor>
</comment>
<evidence type="ECO:0000256" key="2">
    <source>
        <dbReference type="ARBA" id="ARBA00010617"/>
    </source>
</evidence>
<dbReference type="GO" id="GO:0005506">
    <property type="term" value="F:iron ion binding"/>
    <property type="evidence" value="ECO:0007669"/>
    <property type="project" value="InterPro"/>
</dbReference>
<proteinExistence type="inferred from homology"/>
<evidence type="ECO:0000313" key="9">
    <source>
        <dbReference type="Proteomes" id="UP001162156"/>
    </source>
</evidence>
<protein>
    <recommendedName>
        <fullName evidence="10">Cytochrome P450</fullName>
    </recommendedName>
</protein>
<dbReference type="InterPro" id="IPR001128">
    <property type="entry name" value="Cyt_P450"/>
</dbReference>
<sequence length="243" mass="28442">MTYSKRLLLIDREFWHEQRRFSLRQLREFGFGRRNMSTLIEEEVKELVDYIYDTIRSNDSVTFNMDTLFNIHVLNSIWKMLAGVRYNQEDAKMKELQGIMSELFAAISMVGAPFSHFPILKYLAPEISGYNLYVKTHLRIWDFLNRELEHHKKTHIPDEPRDFIDVYLNMINSSDKDTDGFTEQQLLAICLDMFMAGSETTSHSLGFCFLYLILNPDVQRKAQVEIDAVIGKTGIPSLDDRPK</sequence>
<keyword evidence="3" id="KW-0349">Heme</keyword>
<keyword evidence="4" id="KW-0479">Metal-binding</keyword>
<evidence type="ECO:0000256" key="7">
    <source>
        <dbReference type="ARBA" id="ARBA00023033"/>
    </source>
</evidence>
<dbReference type="Pfam" id="PF00067">
    <property type="entry name" value="p450"/>
    <property type="match status" value="1"/>
</dbReference>
<dbReference type="GO" id="GO:0006082">
    <property type="term" value="P:organic acid metabolic process"/>
    <property type="evidence" value="ECO:0007669"/>
    <property type="project" value="TreeGrafter"/>
</dbReference>
<evidence type="ECO:0008006" key="10">
    <source>
        <dbReference type="Google" id="ProtNLM"/>
    </source>
</evidence>
<dbReference type="PANTHER" id="PTHR24300:SF376">
    <property type="entry name" value="CYTOCHROME P450 15A1"/>
    <property type="match status" value="1"/>
</dbReference>
<evidence type="ECO:0000256" key="6">
    <source>
        <dbReference type="ARBA" id="ARBA00023004"/>
    </source>
</evidence>
<dbReference type="GO" id="GO:0006805">
    <property type="term" value="P:xenobiotic metabolic process"/>
    <property type="evidence" value="ECO:0007669"/>
    <property type="project" value="TreeGrafter"/>
</dbReference>
<dbReference type="GO" id="GO:0005737">
    <property type="term" value="C:cytoplasm"/>
    <property type="evidence" value="ECO:0007669"/>
    <property type="project" value="TreeGrafter"/>
</dbReference>
<dbReference type="InterPro" id="IPR036396">
    <property type="entry name" value="Cyt_P450_sf"/>
</dbReference>
<name>A0AAV8ZVQ5_9CUCU</name>
<dbReference type="GO" id="GO:0008395">
    <property type="term" value="F:steroid hydroxylase activity"/>
    <property type="evidence" value="ECO:0007669"/>
    <property type="project" value="TreeGrafter"/>
</dbReference>
<dbReference type="GO" id="GO:0016712">
    <property type="term" value="F:oxidoreductase activity, acting on paired donors, with incorporation or reduction of molecular oxygen, reduced flavin or flavoprotein as one donor, and incorporation of one atom of oxygen"/>
    <property type="evidence" value="ECO:0007669"/>
    <property type="project" value="TreeGrafter"/>
</dbReference>